<protein>
    <submittedName>
        <fullName evidence="7">Zinc transporter</fullName>
    </submittedName>
</protein>
<feature type="transmembrane region" description="Helical" evidence="6">
    <location>
        <begin position="290"/>
        <end position="318"/>
    </location>
</feature>
<dbReference type="GO" id="GO:0016020">
    <property type="term" value="C:membrane"/>
    <property type="evidence" value="ECO:0007669"/>
    <property type="project" value="UniProtKB-SubCell"/>
</dbReference>
<dbReference type="Pfam" id="PF02535">
    <property type="entry name" value="Zip"/>
    <property type="match status" value="1"/>
</dbReference>
<dbReference type="EMBL" id="JAGDFM010000369">
    <property type="protein sequence ID" value="KAG7379138.1"/>
    <property type="molecule type" value="Genomic_DNA"/>
</dbReference>
<dbReference type="AlphaFoldDB" id="A0A8T1VG68"/>
<dbReference type="PANTHER" id="PTHR11040:SF205">
    <property type="entry name" value="ZINC TRANSPORTER ZUPT"/>
    <property type="match status" value="1"/>
</dbReference>
<feature type="transmembrane region" description="Helical" evidence="6">
    <location>
        <begin position="180"/>
        <end position="202"/>
    </location>
</feature>
<dbReference type="InterPro" id="IPR003689">
    <property type="entry name" value="ZIP"/>
</dbReference>
<keyword evidence="3 6" id="KW-1133">Transmembrane helix</keyword>
<proteinExistence type="predicted"/>
<evidence type="ECO:0000256" key="5">
    <source>
        <dbReference type="SAM" id="MobiDB-lite"/>
    </source>
</evidence>
<feature type="transmembrane region" description="Helical" evidence="6">
    <location>
        <begin position="130"/>
        <end position="151"/>
    </location>
</feature>
<feature type="region of interest" description="Disordered" evidence="5">
    <location>
        <begin position="211"/>
        <end position="230"/>
    </location>
</feature>
<dbReference type="PANTHER" id="PTHR11040">
    <property type="entry name" value="ZINC/IRON TRANSPORTER"/>
    <property type="match status" value="1"/>
</dbReference>
<feature type="transmembrane region" description="Helical" evidence="6">
    <location>
        <begin position="388"/>
        <end position="408"/>
    </location>
</feature>
<gene>
    <name evidence="7" type="primary">ZRT3_5</name>
    <name evidence="7" type="ORF">PHYPSEUDO_008946</name>
</gene>
<keyword evidence="4 6" id="KW-0472">Membrane</keyword>
<name>A0A8T1VG68_9STRA</name>
<accession>A0A8T1VG68</accession>
<feature type="transmembrane region" description="Helical" evidence="6">
    <location>
        <begin position="97"/>
        <end position="118"/>
    </location>
</feature>
<feature type="compositionally biased region" description="Basic and acidic residues" evidence="5">
    <location>
        <begin position="216"/>
        <end position="225"/>
    </location>
</feature>
<dbReference type="OrthoDB" id="262547at2759"/>
<sequence length="413" mass="43619">MRAPGLVPNVLFSTVEIWFVPLSEPHGNSVNHVAMQCCRSLLKTKNLSWHTGLRVRFGSRNHSPTCRPKYGSTPASHQVRDKESMAVDGGDGALNPVTAFGVNGVAALMILVGGMVVLSSKLLRTANPLVLALALGTSGGVTLFIALVPLFSNSMSEFTDAFTPEDDSGSDDSDDIAGNAWLATTGSFGGGILISYLIDFIVQQLTPGQNANGTARTREMTRDSFDSSSGKMDIRPPVEFIEDPGLDVFIRMDEAAKQKLQAMGVLSAIAVGIHNVPEGIATFVASSEQLYVGVSLAIGVGLHNIAEGVAVAAPIYFATGSRCKALMWCFWSAVAQALGGVIAYLCMGMDADDLTQAILYGLSSGMMVGIAVKELIPTAYLYANGRMHLVSAGALFGAFFMAACLIFFKFVGV</sequence>
<evidence type="ECO:0000256" key="1">
    <source>
        <dbReference type="ARBA" id="ARBA00004141"/>
    </source>
</evidence>
<comment type="subcellular location">
    <subcellularLocation>
        <location evidence="1">Membrane</location>
        <topology evidence="1">Multi-pass membrane protein</topology>
    </subcellularLocation>
</comment>
<reference evidence="7" key="1">
    <citation type="submission" date="2021-02" db="EMBL/GenBank/DDBJ databases">
        <authorList>
            <person name="Palmer J.M."/>
        </authorList>
    </citation>
    <scope>NUCLEOTIDE SEQUENCE</scope>
    <source>
        <strain evidence="7">SCRP734</strain>
    </source>
</reference>
<keyword evidence="8" id="KW-1185">Reference proteome</keyword>
<keyword evidence="2 6" id="KW-0812">Transmembrane</keyword>
<evidence type="ECO:0000313" key="7">
    <source>
        <dbReference type="EMBL" id="KAG7379138.1"/>
    </source>
</evidence>
<organism evidence="7 8">
    <name type="scientific">Phytophthora pseudosyringae</name>
    <dbReference type="NCBI Taxonomy" id="221518"/>
    <lineage>
        <taxon>Eukaryota</taxon>
        <taxon>Sar</taxon>
        <taxon>Stramenopiles</taxon>
        <taxon>Oomycota</taxon>
        <taxon>Peronosporomycetes</taxon>
        <taxon>Peronosporales</taxon>
        <taxon>Peronosporaceae</taxon>
        <taxon>Phytophthora</taxon>
    </lineage>
</organism>
<dbReference type="Proteomes" id="UP000694044">
    <property type="component" value="Unassembled WGS sequence"/>
</dbReference>
<feature type="transmembrane region" description="Helical" evidence="6">
    <location>
        <begin position="325"/>
        <end position="345"/>
    </location>
</feature>
<evidence type="ECO:0000256" key="6">
    <source>
        <dbReference type="SAM" id="Phobius"/>
    </source>
</evidence>
<evidence type="ECO:0000256" key="2">
    <source>
        <dbReference type="ARBA" id="ARBA00022692"/>
    </source>
</evidence>
<evidence type="ECO:0000313" key="8">
    <source>
        <dbReference type="Proteomes" id="UP000694044"/>
    </source>
</evidence>
<comment type="caution">
    <text evidence="7">The sequence shown here is derived from an EMBL/GenBank/DDBJ whole genome shotgun (WGS) entry which is preliminary data.</text>
</comment>
<dbReference type="GO" id="GO:0005385">
    <property type="term" value="F:zinc ion transmembrane transporter activity"/>
    <property type="evidence" value="ECO:0007669"/>
    <property type="project" value="TreeGrafter"/>
</dbReference>
<feature type="transmembrane region" description="Helical" evidence="6">
    <location>
        <begin position="260"/>
        <end position="284"/>
    </location>
</feature>
<feature type="transmembrane region" description="Helical" evidence="6">
    <location>
        <begin position="357"/>
        <end position="376"/>
    </location>
</feature>
<evidence type="ECO:0000256" key="3">
    <source>
        <dbReference type="ARBA" id="ARBA00022989"/>
    </source>
</evidence>
<evidence type="ECO:0000256" key="4">
    <source>
        <dbReference type="ARBA" id="ARBA00023136"/>
    </source>
</evidence>